<accession>A0A1F5N1H9</accession>
<name>A0A1F5N1H9_9BACT</name>
<proteinExistence type="inferred from homology"/>
<dbReference type="STRING" id="1797794.A3H40_03030"/>
<reference evidence="2 3" key="1">
    <citation type="journal article" date="2016" name="Nat. Commun.">
        <title>Thousands of microbial genomes shed light on interconnected biogeochemical processes in an aquifer system.</title>
        <authorList>
            <person name="Anantharaman K."/>
            <person name="Brown C.T."/>
            <person name="Hug L.A."/>
            <person name="Sharon I."/>
            <person name="Castelle C.J."/>
            <person name="Probst A.J."/>
            <person name="Thomas B.C."/>
            <person name="Singh A."/>
            <person name="Wilkins M.J."/>
            <person name="Karaoz U."/>
            <person name="Brodie E.L."/>
            <person name="Williams K.H."/>
            <person name="Hubbard S.S."/>
            <person name="Banfield J.F."/>
        </authorList>
    </citation>
    <scope>NUCLEOTIDE SEQUENCE [LARGE SCALE GENOMIC DNA]</scope>
</reference>
<dbReference type="SUPFAM" id="SSF143120">
    <property type="entry name" value="YefM-like"/>
    <property type="match status" value="1"/>
</dbReference>
<dbReference type="InterPro" id="IPR036165">
    <property type="entry name" value="YefM-like_sf"/>
</dbReference>
<comment type="caution">
    <text evidence="2">The sequence shown here is derived from an EMBL/GenBank/DDBJ whole genome shotgun (WGS) entry which is preliminary data.</text>
</comment>
<protein>
    <recommendedName>
        <fullName evidence="4">Antitoxin</fullName>
    </recommendedName>
</protein>
<dbReference type="EMBL" id="MFDV01000018">
    <property type="protein sequence ID" value="OGE71475.1"/>
    <property type="molecule type" value="Genomic_DNA"/>
</dbReference>
<evidence type="ECO:0000256" key="1">
    <source>
        <dbReference type="ARBA" id="ARBA00009981"/>
    </source>
</evidence>
<comment type="similarity">
    <text evidence="1">Belongs to the phD/YefM antitoxin family.</text>
</comment>
<sequence length="78" mass="8818">MVFQIKVFDKVKRTKQPVVVMSQKEPQVAIVPMEDLEKLRQLKDKQSTKALLDLAGIIPKGSGLPAGLSKKHNEYTWD</sequence>
<organism evidence="2 3">
    <name type="scientific">Candidatus Daviesbacteria bacterium RIFCSPLOWO2_02_FULL_38_15</name>
    <dbReference type="NCBI Taxonomy" id="1797794"/>
    <lineage>
        <taxon>Bacteria</taxon>
        <taxon>Candidatus Daviesiibacteriota</taxon>
    </lineage>
</organism>
<evidence type="ECO:0000313" key="3">
    <source>
        <dbReference type="Proteomes" id="UP000177057"/>
    </source>
</evidence>
<gene>
    <name evidence="2" type="ORF">A3H40_03030</name>
</gene>
<dbReference type="Proteomes" id="UP000177057">
    <property type="component" value="Unassembled WGS sequence"/>
</dbReference>
<dbReference type="AlphaFoldDB" id="A0A1F5N1H9"/>
<evidence type="ECO:0008006" key="4">
    <source>
        <dbReference type="Google" id="ProtNLM"/>
    </source>
</evidence>
<evidence type="ECO:0000313" key="2">
    <source>
        <dbReference type="EMBL" id="OGE71475.1"/>
    </source>
</evidence>